<dbReference type="AlphaFoldDB" id="F9ZTN9"/>
<dbReference type="OrthoDB" id="9798982at2"/>
<dbReference type="EMBL" id="CP002573">
    <property type="protein sequence ID" value="AEK59386.1"/>
    <property type="molecule type" value="Genomic_DNA"/>
</dbReference>
<reference evidence="3 4" key="1">
    <citation type="journal article" date="2011" name="J. Genet. Genomics">
        <title>Unraveling the Acidithiobacillus caldus complete genome and its central metabolisms for carbon assimilation.</title>
        <authorList>
            <person name="You X.Y."/>
            <person name="Guo X."/>
            <person name="Zheng H.J."/>
            <person name="Zhang M.J."/>
            <person name="Liu L.J."/>
            <person name="Zhu Y.Q."/>
            <person name="Zhu B."/>
            <person name="Wang S.Y."/>
            <person name="Zhao G.P."/>
            <person name="Poetsch A."/>
            <person name="Jiang C.Y."/>
            <person name="Liu S.J."/>
        </authorList>
    </citation>
    <scope>NUCLEOTIDE SEQUENCE [LARGE SCALE GENOMIC DNA]</scope>
    <source>
        <strain evidence="3 4">SM-1</strain>
    </source>
</reference>
<protein>
    <submittedName>
        <fullName evidence="3">Lytic enzyme</fullName>
    </submittedName>
</protein>
<dbReference type="GO" id="GO:0004222">
    <property type="term" value="F:metalloendopeptidase activity"/>
    <property type="evidence" value="ECO:0007669"/>
    <property type="project" value="TreeGrafter"/>
</dbReference>
<evidence type="ECO:0000313" key="3">
    <source>
        <dbReference type="EMBL" id="AEK59386.1"/>
    </source>
</evidence>
<dbReference type="RefSeq" id="WP_014003569.1">
    <property type="nucleotide sequence ID" value="NC_015850.1"/>
</dbReference>
<dbReference type="HOGENOM" id="CLU_400980_0_0_6"/>
<name>F9ZTN9_ACICS</name>
<gene>
    <name evidence="3" type="ordered locus">Atc_2739</name>
</gene>
<proteinExistence type="predicted"/>
<dbReference type="Proteomes" id="UP000006135">
    <property type="component" value="Chromosome"/>
</dbReference>
<dbReference type="SUPFAM" id="SSF53955">
    <property type="entry name" value="Lysozyme-like"/>
    <property type="match status" value="1"/>
</dbReference>
<evidence type="ECO:0000259" key="2">
    <source>
        <dbReference type="Pfam" id="PF01551"/>
    </source>
</evidence>
<dbReference type="KEGG" id="acu:Atc_2739"/>
<dbReference type="PANTHER" id="PTHR21666">
    <property type="entry name" value="PEPTIDASE-RELATED"/>
    <property type="match status" value="1"/>
</dbReference>
<keyword evidence="4" id="KW-1185">Reference proteome</keyword>
<organism evidence="3 4">
    <name type="scientific">Acidithiobacillus caldus (strain SM-1)</name>
    <dbReference type="NCBI Taxonomy" id="990288"/>
    <lineage>
        <taxon>Bacteria</taxon>
        <taxon>Pseudomonadati</taxon>
        <taxon>Pseudomonadota</taxon>
        <taxon>Acidithiobacillia</taxon>
        <taxon>Acidithiobacillales</taxon>
        <taxon>Acidithiobacillaceae</taxon>
        <taxon>Acidithiobacillus</taxon>
    </lineage>
</organism>
<dbReference type="InterPro" id="IPR050570">
    <property type="entry name" value="Cell_wall_metabolism_enzyme"/>
</dbReference>
<keyword evidence="1" id="KW-0732">Signal</keyword>
<dbReference type="InterPro" id="IPR016047">
    <property type="entry name" value="M23ase_b-sheet_dom"/>
</dbReference>
<dbReference type="InterPro" id="IPR023346">
    <property type="entry name" value="Lysozyme-like_dom_sf"/>
</dbReference>
<evidence type="ECO:0000256" key="1">
    <source>
        <dbReference type="ARBA" id="ARBA00022729"/>
    </source>
</evidence>
<evidence type="ECO:0000313" key="4">
    <source>
        <dbReference type="Proteomes" id="UP000006135"/>
    </source>
</evidence>
<dbReference type="Gene3D" id="1.10.530.10">
    <property type="match status" value="1"/>
</dbReference>
<dbReference type="STRING" id="990288.Atc_2739"/>
<dbReference type="Gene3D" id="2.70.70.10">
    <property type="entry name" value="Glucose Permease (Domain IIA)"/>
    <property type="match status" value="1"/>
</dbReference>
<dbReference type="GeneID" id="92933079"/>
<feature type="domain" description="M23ase beta-sheet core" evidence="2">
    <location>
        <begin position="222"/>
        <end position="308"/>
    </location>
</feature>
<dbReference type="SUPFAM" id="SSF51261">
    <property type="entry name" value="Duplicated hybrid motif"/>
    <property type="match status" value="1"/>
</dbReference>
<dbReference type="CDD" id="cd12797">
    <property type="entry name" value="M23_peptidase"/>
    <property type="match status" value="1"/>
</dbReference>
<sequence length="686" mass="73468">MPKLKRKPAPKPDTTPAGWRWRKAGIIAVSAVTIGGATLALNPPAFNLESIRAYFAKHRGGGDNSIYGAEIGGSGELTDVFALTERLRKSGVGYDAFQAALDDDATGLNCARGQHPDPDSDNKWDPAKIQKVYSGTVNKSTFSPVYYCQMPTASAASGAGAREQLALQCAGRVQHDAAGFDHCRDFRDIAGSNALVIPFGPEATPAAPVATGGDGAGPGAEIHFGVDLQAKPGAPVKAVYPGRVVASSPEEHRVVLEHALSDGRLAYTEYGSLDQPAVKVGQAVAPGTVLGKLGADANSPAAPRLHYAEYLAVDSTADPATGPHFLNWKSMSPHPESHTYLTAADLADPNKRMPINPDRNCIGVAHGQVKGTGGGKAREGNARLTEPVCATSTAVTAVDDDLLVKSLPNASPEARDALKTALNRALEDPRSARHFNTPTKLRMFLAQVSEETGGTLVREENLNYTPYVIKNNWGMRFTAEQALRFGRIDPKVKRDMKLLLSLANQPVSSVPKDRLGDRKLGLVIRDRLGLKTKAEIDALPNHAADQVSIAGHAYGDRYGNRPGVGVDADGWRYRGRGPIQVTFRSNYKAASETTNERLLPPGHERVDYEAQPELLMEPEHAAYASVAYWINADIGGTMDRYSSGPRATQEGLIETVTKKVNGGQINSKKRKQEWLRIGAVTDLGNC</sequence>
<dbReference type="InterPro" id="IPR011055">
    <property type="entry name" value="Dup_hybrid_motif"/>
</dbReference>
<accession>F9ZTN9</accession>
<dbReference type="PANTHER" id="PTHR21666:SF289">
    <property type="entry name" value="L-ALA--D-GLU ENDOPEPTIDASE"/>
    <property type="match status" value="1"/>
</dbReference>
<dbReference type="Pfam" id="PF01551">
    <property type="entry name" value="Peptidase_M23"/>
    <property type="match status" value="1"/>
</dbReference>